<evidence type="ECO:0000313" key="3">
    <source>
        <dbReference type="EMBL" id="KAL1840696.1"/>
    </source>
</evidence>
<keyword evidence="2" id="KW-0732">Signal</keyword>
<feature type="signal peptide" evidence="2">
    <location>
        <begin position="1"/>
        <end position="19"/>
    </location>
</feature>
<proteinExistence type="predicted"/>
<name>A0ABR3VG35_HUMIN</name>
<protein>
    <submittedName>
        <fullName evidence="3">Uncharacterized protein</fullName>
    </submittedName>
</protein>
<feature type="compositionally biased region" description="Low complexity" evidence="1">
    <location>
        <begin position="40"/>
        <end position="58"/>
    </location>
</feature>
<dbReference type="Proteomes" id="UP001583172">
    <property type="component" value="Unassembled WGS sequence"/>
</dbReference>
<evidence type="ECO:0000256" key="2">
    <source>
        <dbReference type="SAM" id="SignalP"/>
    </source>
</evidence>
<dbReference type="EMBL" id="JAZGSY010000102">
    <property type="protein sequence ID" value="KAL1840696.1"/>
    <property type="molecule type" value="Genomic_DNA"/>
</dbReference>
<feature type="chain" id="PRO_5045554996" evidence="2">
    <location>
        <begin position="20"/>
        <end position="340"/>
    </location>
</feature>
<comment type="caution">
    <text evidence="3">The sequence shown here is derived from an EMBL/GenBank/DDBJ whole genome shotgun (WGS) entry which is preliminary data.</text>
</comment>
<gene>
    <name evidence="3" type="ORF">VTJ49DRAFT_191</name>
</gene>
<reference evidence="3 4" key="1">
    <citation type="journal article" date="2024" name="Commun. Biol.">
        <title>Comparative genomic analysis of thermophilic fungi reveals convergent evolutionary adaptations and gene losses.</title>
        <authorList>
            <person name="Steindorff A.S."/>
            <person name="Aguilar-Pontes M.V."/>
            <person name="Robinson A.J."/>
            <person name="Andreopoulos B."/>
            <person name="LaButti K."/>
            <person name="Kuo A."/>
            <person name="Mondo S."/>
            <person name="Riley R."/>
            <person name="Otillar R."/>
            <person name="Haridas S."/>
            <person name="Lipzen A."/>
            <person name="Grimwood J."/>
            <person name="Schmutz J."/>
            <person name="Clum A."/>
            <person name="Reid I.D."/>
            <person name="Moisan M.C."/>
            <person name="Butler G."/>
            <person name="Nguyen T.T.M."/>
            <person name="Dewar K."/>
            <person name="Conant G."/>
            <person name="Drula E."/>
            <person name="Henrissat B."/>
            <person name="Hansel C."/>
            <person name="Singer S."/>
            <person name="Hutchinson M.I."/>
            <person name="de Vries R.P."/>
            <person name="Natvig D.O."/>
            <person name="Powell A.J."/>
            <person name="Tsang A."/>
            <person name="Grigoriev I.V."/>
        </authorList>
    </citation>
    <scope>NUCLEOTIDE SEQUENCE [LARGE SCALE GENOMIC DNA]</scope>
    <source>
        <strain evidence="3 4">CBS 620.91</strain>
    </source>
</reference>
<feature type="region of interest" description="Disordered" evidence="1">
    <location>
        <begin position="40"/>
        <end position="68"/>
    </location>
</feature>
<keyword evidence="4" id="KW-1185">Reference proteome</keyword>
<sequence length="340" mass="35643">MKASTWTLLATAAAGLGSAASLHLPRQTSTAAVTTTISNLNSRPSCSSASRSSTAGSTTIGDSIPDASLNANDPSSNFFRNPADLNLDELAAVSGVDLGSVNLNDQGVVTETIFAMLTGFFCLGDTLSLEQVRGLGLDADVQLLLLLAQLAQLELRGLLDFAGAQGVMRSSVVKGRRLDLAHFKREIAEVTKTARRMKKVRRYPRTALQKRQCPAVVGTVDASLDSSNIEVITVPPIAASDLASLSPTSTSLETRSTTVTASDDAQDFVIATAPIESCHAAVVTGPTASTASHLQGAARPNFCFPILTTPAFKTPVHQPLQSFILKSCALCSLPFLHFAS</sequence>
<evidence type="ECO:0000256" key="1">
    <source>
        <dbReference type="SAM" id="MobiDB-lite"/>
    </source>
</evidence>
<organism evidence="3 4">
    <name type="scientific">Humicola insolens</name>
    <name type="common">Soft-rot fungus</name>
    <dbReference type="NCBI Taxonomy" id="85995"/>
    <lineage>
        <taxon>Eukaryota</taxon>
        <taxon>Fungi</taxon>
        <taxon>Dikarya</taxon>
        <taxon>Ascomycota</taxon>
        <taxon>Pezizomycotina</taxon>
        <taxon>Sordariomycetes</taxon>
        <taxon>Sordariomycetidae</taxon>
        <taxon>Sordariales</taxon>
        <taxon>Chaetomiaceae</taxon>
        <taxon>Mycothermus</taxon>
    </lineage>
</organism>
<accession>A0ABR3VG35</accession>
<evidence type="ECO:0000313" key="4">
    <source>
        <dbReference type="Proteomes" id="UP001583172"/>
    </source>
</evidence>